<feature type="region of interest" description="Disordered" evidence="1">
    <location>
        <begin position="123"/>
        <end position="150"/>
    </location>
</feature>
<keyword evidence="3" id="KW-1185">Reference proteome</keyword>
<proteinExistence type="predicted"/>
<dbReference type="OrthoDB" id="6513042at2759"/>
<feature type="region of interest" description="Disordered" evidence="1">
    <location>
        <begin position="280"/>
        <end position="351"/>
    </location>
</feature>
<sequence length="508" mass="54770">MTGPPIPPSKRTKSKLKAFQFIDGAPPAEEEKENQCGTPDKQRQRSCETLHNDKLHENVSMTVSPLAPPPSTPATRLPLALLVGNSDDYLRKGPIDDSPEDLVYWHHNVSPRSSMANVITPAQLRGKKRARSSSPVTSSQQDKSGFLCDRDPLKPIPIHATLTTPQADPAADLWNKYSLNGEGSLKTPASKIDTIFSHLINESSPRSSATAGSVGGLRRWASCGVAWPTSKSKRRRLAGTFRSSKGDSVVENESGMNESKPVTTKAERLLERIQETLADDKRRKVSALPSSSSPSANTYRTVEKDVESPLQRKRRSQRPPSQEHVVKRSPLRLSPAVEKAVSSSSSDYGDDDIDLDVVAAMNDPLARLAAKEPAGRTSEIRTSQPLDTCAVSSLHAPPQPTNDVFSSDDEFGDEDLFNDEADALAAACDSAGPPPAAGPPRLASKPAHVFQSQRSVSATKDSLAKYDASDDEFGGDDIDDDHFVAAVNIATQQGKVLGGTQASVRIWS</sequence>
<feature type="compositionally biased region" description="Low complexity" evidence="1">
    <location>
        <begin position="286"/>
        <end position="296"/>
    </location>
</feature>
<name>A0A6A6WK02_9PEZI</name>
<feature type="region of interest" description="Disordered" evidence="1">
    <location>
        <begin position="427"/>
        <end position="456"/>
    </location>
</feature>
<feature type="region of interest" description="Disordered" evidence="1">
    <location>
        <begin position="24"/>
        <end position="47"/>
    </location>
</feature>
<gene>
    <name evidence="2" type="ORF">EJ05DRAFT_194274</name>
</gene>
<protein>
    <submittedName>
        <fullName evidence="2">Uncharacterized protein</fullName>
    </submittedName>
</protein>
<evidence type="ECO:0000256" key="1">
    <source>
        <dbReference type="SAM" id="MobiDB-lite"/>
    </source>
</evidence>
<dbReference type="GeneID" id="54480743"/>
<accession>A0A6A6WK02</accession>
<organism evidence="2 3">
    <name type="scientific">Pseudovirgaria hyperparasitica</name>
    <dbReference type="NCBI Taxonomy" id="470096"/>
    <lineage>
        <taxon>Eukaryota</taxon>
        <taxon>Fungi</taxon>
        <taxon>Dikarya</taxon>
        <taxon>Ascomycota</taxon>
        <taxon>Pezizomycotina</taxon>
        <taxon>Dothideomycetes</taxon>
        <taxon>Dothideomycetes incertae sedis</taxon>
        <taxon>Acrospermales</taxon>
        <taxon>Acrospermaceae</taxon>
        <taxon>Pseudovirgaria</taxon>
    </lineage>
</organism>
<feature type="compositionally biased region" description="Polar residues" evidence="1">
    <location>
        <begin position="132"/>
        <end position="143"/>
    </location>
</feature>
<reference evidence="2" key="1">
    <citation type="journal article" date="2020" name="Stud. Mycol.">
        <title>101 Dothideomycetes genomes: a test case for predicting lifestyles and emergence of pathogens.</title>
        <authorList>
            <person name="Haridas S."/>
            <person name="Albert R."/>
            <person name="Binder M."/>
            <person name="Bloem J."/>
            <person name="Labutti K."/>
            <person name="Salamov A."/>
            <person name="Andreopoulos B."/>
            <person name="Baker S."/>
            <person name="Barry K."/>
            <person name="Bills G."/>
            <person name="Bluhm B."/>
            <person name="Cannon C."/>
            <person name="Castanera R."/>
            <person name="Culley D."/>
            <person name="Daum C."/>
            <person name="Ezra D."/>
            <person name="Gonzalez J."/>
            <person name="Henrissat B."/>
            <person name="Kuo A."/>
            <person name="Liang C."/>
            <person name="Lipzen A."/>
            <person name="Lutzoni F."/>
            <person name="Magnuson J."/>
            <person name="Mondo S."/>
            <person name="Nolan M."/>
            <person name="Ohm R."/>
            <person name="Pangilinan J."/>
            <person name="Park H.-J."/>
            <person name="Ramirez L."/>
            <person name="Alfaro M."/>
            <person name="Sun H."/>
            <person name="Tritt A."/>
            <person name="Yoshinaga Y."/>
            <person name="Zwiers L.-H."/>
            <person name="Turgeon B."/>
            <person name="Goodwin S."/>
            <person name="Spatafora J."/>
            <person name="Crous P."/>
            <person name="Grigoriev I."/>
        </authorList>
    </citation>
    <scope>NUCLEOTIDE SEQUENCE</scope>
    <source>
        <strain evidence="2">CBS 121739</strain>
    </source>
</reference>
<dbReference type="EMBL" id="ML996566">
    <property type="protein sequence ID" value="KAF2762011.1"/>
    <property type="molecule type" value="Genomic_DNA"/>
</dbReference>
<feature type="region of interest" description="Disordered" evidence="1">
    <location>
        <begin position="238"/>
        <end position="267"/>
    </location>
</feature>
<dbReference type="AlphaFoldDB" id="A0A6A6WK02"/>
<dbReference type="RefSeq" id="XP_033604462.1">
    <property type="nucleotide sequence ID" value="XM_033739689.1"/>
</dbReference>
<evidence type="ECO:0000313" key="3">
    <source>
        <dbReference type="Proteomes" id="UP000799437"/>
    </source>
</evidence>
<evidence type="ECO:0000313" key="2">
    <source>
        <dbReference type="EMBL" id="KAF2762011.1"/>
    </source>
</evidence>
<dbReference type="Proteomes" id="UP000799437">
    <property type="component" value="Unassembled WGS sequence"/>
</dbReference>